<gene>
    <name evidence="14" type="ORF">H8689_09280</name>
</gene>
<evidence type="ECO:0000313" key="14">
    <source>
        <dbReference type="EMBL" id="MBC8591299.1"/>
    </source>
</evidence>
<keyword evidence="7 11" id="KW-0067">ATP-binding</keyword>
<evidence type="ECO:0000256" key="6">
    <source>
        <dbReference type="ARBA" id="ARBA00022741"/>
    </source>
</evidence>
<keyword evidence="15" id="KW-1185">Reference proteome</keyword>
<comment type="cofactor">
    <cofactor evidence="1">
        <name>Mg(2+)</name>
        <dbReference type="ChEBI" id="CHEBI:18420"/>
    </cofactor>
</comment>
<proteinExistence type="inferred from homology"/>
<evidence type="ECO:0000256" key="3">
    <source>
        <dbReference type="ARBA" id="ARBA00013025"/>
    </source>
</evidence>
<dbReference type="NCBIfam" id="TIGR01499">
    <property type="entry name" value="folC"/>
    <property type="match status" value="1"/>
</dbReference>
<evidence type="ECO:0000313" key="15">
    <source>
        <dbReference type="Proteomes" id="UP000601522"/>
    </source>
</evidence>
<evidence type="ECO:0000256" key="9">
    <source>
        <dbReference type="ARBA" id="ARBA00030592"/>
    </source>
</evidence>
<dbReference type="AlphaFoldDB" id="A0A926IML1"/>
<dbReference type="PANTHER" id="PTHR11136:SF0">
    <property type="entry name" value="DIHYDROFOLATE SYNTHETASE-RELATED"/>
    <property type="match status" value="1"/>
</dbReference>
<dbReference type="RefSeq" id="WP_249324167.1">
    <property type="nucleotide sequence ID" value="NZ_JACRTK010000004.1"/>
</dbReference>
<dbReference type="GO" id="GO:0004326">
    <property type="term" value="F:tetrahydrofolylpolyglutamate synthase activity"/>
    <property type="evidence" value="ECO:0007669"/>
    <property type="project" value="UniProtKB-EC"/>
</dbReference>
<dbReference type="EC" id="6.3.2.17" evidence="3"/>
<dbReference type="Proteomes" id="UP000601522">
    <property type="component" value="Unassembled WGS sequence"/>
</dbReference>
<evidence type="ECO:0000256" key="1">
    <source>
        <dbReference type="ARBA" id="ARBA00001946"/>
    </source>
</evidence>
<dbReference type="InterPro" id="IPR036565">
    <property type="entry name" value="Mur-like_cat_sf"/>
</dbReference>
<dbReference type="Gene3D" id="3.90.190.20">
    <property type="entry name" value="Mur ligase, C-terminal domain"/>
    <property type="match status" value="1"/>
</dbReference>
<evidence type="ECO:0000256" key="5">
    <source>
        <dbReference type="ARBA" id="ARBA00022723"/>
    </source>
</evidence>
<dbReference type="InterPro" id="IPR036615">
    <property type="entry name" value="Mur_ligase_C_dom_sf"/>
</dbReference>
<dbReference type="SUPFAM" id="SSF53244">
    <property type="entry name" value="MurD-like peptide ligases, peptide-binding domain"/>
    <property type="match status" value="1"/>
</dbReference>
<evidence type="ECO:0000256" key="8">
    <source>
        <dbReference type="ARBA" id="ARBA00022842"/>
    </source>
</evidence>
<dbReference type="Pfam" id="PF08245">
    <property type="entry name" value="Mur_ligase_M"/>
    <property type="match status" value="1"/>
</dbReference>
<comment type="similarity">
    <text evidence="2 11">Belongs to the folylpolyglutamate synthase family.</text>
</comment>
<dbReference type="InterPro" id="IPR018109">
    <property type="entry name" value="Folylpolyglutamate_synth_CS"/>
</dbReference>
<organism evidence="14 15">
    <name type="scientific">Wansuia hejianensis</name>
    <dbReference type="NCBI Taxonomy" id="2763667"/>
    <lineage>
        <taxon>Bacteria</taxon>
        <taxon>Bacillati</taxon>
        <taxon>Bacillota</taxon>
        <taxon>Clostridia</taxon>
        <taxon>Lachnospirales</taxon>
        <taxon>Lachnospiraceae</taxon>
        <taxon>Wansuia</taxon>
    </lineage>
</organism>
<evidence type="ECO:0000256" key="2">
    <source>
        <dbReference type="ARBA" id="ARBA00008276"/>
    </source>
</evidence>
<dbReference type="InterPro" id="IPR013221">
    <property type="entry name" value="Mur_ligase_cen"/>
</dbReference>
<dbReference type="GO" id="GO:0046872">
    <property type="term" value="F:metal ion binding"/>
    <property type="evidence" value="ECO:0007669"/>
    <property type="project" value="UniProtKB-KW"/>
</dbReference>
<evidence type="ECO:0000256" key="7">
    <source>
        <dbReference type="ARBA" id="ARBA00022840"/>
    </source>
</evidence>
<dbReference type="PIRSF" id="PIRSF001563">
    <property type="entry name" value="Folylpolyglu_synth"/>
    <property type="match status" value="1"/>
</dbReference>
<keyword evidence="4 11" id="KW-0436">Ligase</keyword>
<dbReference type="GO" id="GO:0005737">
    <property type="term" value="C:cytoplasm"/>
    <property type="evidence" value="ECO:0007669"/>
    <property type="project" value="TreeGrafter"/>
</dbReference>
<keyword evidence="6 11" id="KW-0547">Nucleotide-binding</keyword>
<dbReference type="PANTHER" id="PTHR11136">
    <property type="entry name" value="FOLYLPOLYGLUTAMATE SYNTHASE-RELATED"/>
    <property type="match status" value="1"/>
</dbReference>
<reference evidence="14 15" key="1">
    <citation type="submission" date="2020-08" db="EMBL/GenBank/DDBJ databases">
        <title>Genome public.</title>
        <authorList>
            <person name="Liu C."/>
            <person name="Sun Q."/>
        </authorList>
    </citation>
    <scope>NUCLEOTIDE SEQUENCE [LARGE SCALE GENOMIC DNA]</scope>
    <source>
        <strain evidence="14 15">NSJ-26</strain>
    </source>
</reference>
<dbReference type="GO" id="GO:0008841">
    <property type="term" value="F:dihydrofolate synthase activity"/>
    <property type="evidence" value="ECO:0007669"/>
    <property type="project" value="TreeGrafter"/>
</dbReference>
<protein>
    <recommendedName>
        <fullName evidence="3">tetrahydrofolate synthase</fullName>
        <ecNumber evidence="3">6.3.2.17</ecNumber>
    </recommendedName>
    <alternativeName>
        <fullName evidence="9">Tetrahydrofolylpolyglutamate synthase</fullName>
    </alternativeName>
</protein>
<evidence type="ECO:0000256" key="10">
    <source>
        <dbReference type="ARBA" id="ARBA00047493"/>
    </source>
</evidence>
<feature type="domain" description="Mur ligase C-terminal" evidence="12">
    <location>
        <begin position="298"/>
        <end position="416"/>
    </location>
</feature>
<evidence type="ECO:0000256" key="11">
    <source>
        <dbReference type="PIRNR" id="PIRNR001563"/>
    </source>
</evidence>
<dbReference type="InterPro" id="IPR004101">
    <property type="entry name" value="Mur_ligase_C"/>
</dbReference>
<dbReference type="PROSITE" id="PS01012">
    <property type="entry name" value="FOLYLPOLYGLU_SYNT_2"/>
    <property type="match status" value="1"/>
</dbReference>
<evidence type="ECO:0000256" key="4">
    <source>
        <dbReference type="ARBA" id="ARBA00022598"/>
    </source>
</evidence>
<keyword evidence="5" id="KW-0479">Metal-binding</keyword>
<name>A0A926IML1_9FIRM</name>
<dbReference type="GO" id="GO:0005524">
    <property type="term" value="F:ATP binding"/>
    <property type="evidence" value="ECO:0007669"/>
    <property type="project" value="UniProtKB-KW"/>
</dbReference>
<accession>A0A926IML1</accession>
<comment type="catalytic activity">
    <reaction evidence="10">
        <text>(6S)-5,6,7,8-tetrahydrofolyl-(gamma-L-Glu)(n) + L-glutamate + ATP = (6S)-5,6,7,8-tetrahydrofolyl-(gamma-L-Glu)(n+1) + ADP + phosphate + H(+)</text>
        <dbReference type="Rhea" id="RHEA:10580"/>
        <dbReference type="Rhea" id="RHEA-COMP:14738"/>
        <dbReference type="Rhea" id="RHEA-COMP:14740"/>
        <dbReference type="ChEBI" id="CHEBI:15378"/>
        <dbReference type="ChEBI" id="CHEBI:29985"/>
        <dbReference type="ChEBI" id="CHEBI:30616"/>
        <dbReference type="ChEBI" id="CHEBI:43474"/>
        <dbReference type="ChEBI" id="CHEBI:141005"/>
        <dbReference type="ChEBI" id="CHEBI:456216"/>
        <dbReference type="EC" id="6.3.2.17"/>
    </reaction>
</comment>
<dbReference type="InterPro" id="IPR001645">
    <property type="entry name" value="Folylpolyglutamate_synth"/>
</dbReference>
<dbReference type="FunFam" id="3.40.1190.10:FF:000011">
    <property type="entry name" value="Folylpolyglutamate synthase/dihydrofolate synthase"/>
    <property type="match status" value="1"/>
</dbReference>
<evidence type="ECO:0000259" key="13">
    <source>
        <dbReference type="Pfam" id="PF08245"/>
    </source>
</evidence>
<comment type="caution">
    <text evidence="14">The sequence shown here is derived from an EMBL/GenBank/DDBJ whole genome shotgun (WGS) entry which is preliminary data.</text>
</comment>
<dbReference type="EMBL" id="JACRTK010000004">
    <property type="protein sequence ID" value="MBC8591299.1"/>
    <property type="molecule type" value="Genomic_DNA"/>
</dbReference>
<dbReference type="Gene3D" id="3.40.1190.10">
    <property type="entry name" value="Mur-like, catalytic domain"/>
    <property type="match status" value="1"/>
</dbReference>
<evidence type="ECO:0000259" key="12">
    <source>
        <dbReference type="Pfam" id="PF02875"/>
    </source>
</evidence>
<dbReference type="SUPFAM" id="SSF53623">
    <property type="entry name" value="MurD-like peptide ligases, catalytic domain"/>
    <property type="match status" value="1"/>
</dbReference>
<keyword evidence="8" id="KW-0460">Magnesium</keyword>
<sequence>MEYKDALAYINDKSKFGSRLGLDSVGKLLELLGNPQDKLNFIHIAGTNGKGSTSSYLAHCIYEAGYRVGLFTSPYLERFNERIQIDGKDIPDEALGRITSIVKEAADKMVEEGFEHPTTFEILTAIAFMYYNEEDPDYVVLEVGLGGRYDSTNIINKSLASVITTIDYDHIAELGDTLDKIAYQKAGIIKENGLVISYPQKEEVLQVLKDVAIEKNADLYFSSIENINIIEENEFGSKFNYIYLGKEFNNIEISMIGEYQIYNAALAISTLLILREKGLIDISDKEIYKGLLKTKWKGRLEVLKRNPTFLIDGAHNVQGITQLAKALELFKYNNLILGIGILRDKDVDHMLEALIPLADKIIVTEVNMPRKLDAEELKEKILKYNKDVYIEKDIEKSIEMSYEIAEKDDIIVFGGSLYLIGEVRTLVNLP</sequence>
<dbReference type="Pfam" id="PF02875">
    <property type="entry name" value="Mur_ligase_C"/>
    <property type="match status" value="1"/>
</dbReference>
<feature type="domain" description="Mur ligase central" evidence="13">
    <location>
        <begin position="44"/>
        <end position="269"/>
    </location>
</feature>